<dbReference type="OrthoDB" id="426586at2759"/>
<dbReference type="PANTHER" id="PTHR42254:SF1">
    <property type="entry name" value="CALCINEURIN-LIKE PHOSPHOESTERASE DOMAIN-CONTAINING PROTEIN"/>
    <property type="match status" value="1"/>
</dbReference>
<accession>K0SWB8</accession>
<reference evidence="1 2" key="1">
    <citation type="journal article" date="2012" name="Genome Biol.">
        <title>Genome and low-iron response of an oceanic diatom adapted to chronic iron limitation.</title>
        <authorList>
            <person name="Lommer M."/>
            <person name="Specht M."/>
            <person name="Roy A.S."/>
            <person name="Kraemer L."/>
            <person name="Andreson R."/>
            <person name="Gutowska M.A."/>
            <person name="Wolf J."/>
            <person name="Bergner S.V."/>
            <person name="Schilhabel M.B."/>
            <person name="Klostermeier U.C."/>
            <person name="Beiko R.G."/>
            <person name="Rosenstiel P."/>
            <person name="Hippler M."/>
            <person name="Laroche J."/>
        </authorList>
    </citation>
    <scope>NUCLEOTIDE SEQUENCE [LARGE SCALE GENOMIC DNA]</scope>
    <source>
        <strain evidence="1 2">CCMP1005</strain>
    </source>
</reference>
<keyword evidence="2" id="KW-1185">Reference proteome</keyword>
<name>K0SWB8_THAOC</name>
<gene>
    <name evidence="1" type="ORF">THAOC_09501</name>
</gene>
<proteinExistence type="predicted"/>
<comment type="caution">
    <text evidence="1">The sequence shown here is derived from an EMBL/GenBank/DDBJ whole genome shotgun (WGS) entry which is preliminary data.</text>
</comment>
<dbReference type="PANTHER" id="PTHR42254">
    <property type="entry name" value="METALLOPHOS DOMAIN-CONTAINING PROTEIN"/>
    <property type="match status" value="1"/>
</dbReference>
<organism evidence="1 2">
    <name type="scientific">Thalassiosira oceanica</name>
    <name type="common">Marine diatom</name>
    <dbReference type="NCBI Taxonomy" id="159749"/>
    <lineage>
        <taxon>Eukaryota</taxon>
        <taxon>Sar</taxon>
        <taxon>Stramenopiles</taxon>
        <taxon>Ochrophyta</taxon>
        <taxon>Bacillariophyta</taxon>
        <taxon>Coscinodiscophyceae</taxon>
        <taxon>Thalassiosirophycidae</taxon>
        <taxon>Thalassiosirales</taxon>
        <taxon>Thalassiosiraceae</taxon>
        <taxon>Thalassiosira</taxon>
    </lineage>
</organism>
<evidence type="ECO:0000313" key="2">
    <source>
        <dbReference type="Proteomes" id="UP000266841"/>
    </source>
</evidence>
<dbReference type="AlphaFoldDB" id="K0SWB8"/>
<evidence type="ECO:0000313" key="1">
    <source>
        <dbReference type="EMBL" id="EJK69254.1"/>
    </source>
</evidence>
<protein>
    <submittedName>
        <fullName evidence="1">Uncharacterized protein</fullName>
    </submittedName>
</protein>
<feature type="non-terminal residue" evidence="1">
    <location>
        <position position="1"/>
    </location>
</feature>
<dbReference type="EMBL" id="AGNL01010305">
    <property type="protein sequence ID" value="EJK69254.1"/>
    <property type="molecule type" value="Genomic_DNA"/>
</dbReference>
<sequence>DFDGAKFVVRLGGAVFMHGALPIAGDAMGCFVLPWLRDSQGNIETCDNLMEWMKQLDQFRERQLCGWKDYSNMPSHNECWATCGGYANTTEAGKRFGDLMQYGMATLPDRSKSFSCVYNSWMDDGLPRDDLFGDSSTKAQLSSLFDHEGVQLIATGHQPIGDFPWPIRLGKNKYVLPCDTSFSGETMWTAHDGSSPRVNLGKGLSSSGRGDVAYCEPVIQLNPVSEKVEALMLHGVLSDGTSYDCLQEYDSNHESEILVGERLDVDFSESNGTKRSFWVKTKVNNKLLASCGKGFNVWNVMV</sequence>
<dbReference type="eggNOG" id="ENOG502S3QW">
    <property type="taxonomic scope" value="Eukaryota"/>
</dbReference>
<dbReference type="Proteomes" id="UP000266841">
    <property type="component" value="Unassembled WGS sequence"/>
</dbReference>